<feature type="coiled-coil region" evidence="1">
    <location>
        <begin position="77"/>
        <end position="135"/>
    </location>
</feature>
<dbReference type="Proteomes" id="UP000007875">
    <property type="component" value="Unassembled WGS sequence"/>
</dbReference>
<proteinExistence type="predicted"/>
<reference evidence="2" key="3">
    <citation type="submission" date="2025-09" db="UniProtKB">
        <authorList>
            <consortium name="Ensembl"/>
        </authorList>
    </citation>
    <scope>IDENTIFICATION</scope>
</reference>
<reference evidence="3" key="1">
    <citation type="submission" date="2003-08" db="EMBL/GenBank/DDBJ databases">
        <authorList>
            <person name="Birren B."/>
            <person name="Nusbaum C."/>
            <person name="Abebe A."/>
            <person name="Abouelleil A."/>
            <person name="Adekoya E."/>
            <person name="Ait-zahra M."/>
            <person name="Allen N."/>
            <person name="Allen T."/>
            <person name="An P."/>
            <person name="Anderson M."/>
            <person name="Anderson S."/>
            <person name="Arachchi H."/>
            <person name="Armbruster J."/>
            <person name="Bachantsang P."/>
            <person name="Baldwin J."/>
            <person name="Barry A."/>
            <person name="Bayul T."/>
            <person name="Blitshsteyn B."/>
            <person name="Bloom T."/>
            <person name="Blye J."/>
            <person name="Boguslavskiy L."/>
            <person name="Borowsky M."/>
            <person name="Boukhgalter B."/>
            <person name="Brunache A."/>
            <person name="Butler J."/>
            <person name="Calixte N."/>
            <person name="Calvo S."/>
            <person name="Camarata J."/>
            <person name="Campo K."/>
            <person name="Chang J."/>
            <person name="Cheshatsang Y."/>
            <person name="Citroen M."/>
            <person name="Collymore A."/>
            <person name="Considine T."/>
            <person name="Cook A."/>
            <person name="Cooke P."/>
            <person name="Corum B."/>
            <person name="Cuomo C."/>
            <person name="David R."/>
            <person name="Dawoe T."/>
            <person name="Degray S."/>
            <person name="Dodge S."/>
            <person name="Dooley K."/>
            <person name="Dorje P."/>
            <person name="Dorjee K."/>
            <person name="Dorris L."/>
            <person name="Duffey N."/>
            <person name="Dupes A."/>
            <person name="Elkins T."/>
            <person name="Engels R."/>
            <person name="Erickson J."/>
            <person name="Farina A."/>
            <person name="Faro S."/>
            <person name="Ferreira P."/>
            <person name="Fischer H."/>
            <person name="Fitzgerald M."/>
            <person name="Foley K."/>
            <person name="Gage D."/>
            <person name="Galagan J."/>
            <person name="Gearin G."/>
            <person name="Gnerre S."/>
            <person name="Gnirke A."/>
            <person name="Goyette A."/>
            <person name="Graham J."/>
            <person name="Grandbois E."/>
            <person name="Gyaltsen K."/>
            <person name="Hafez N."/>
            <person name="Hagopian D."/>
            <person name="Hagos B."/>
            <person name="Hall J."/>
            <person name="Hatcher B."/>
            <person name="Heller A."/>
            <person name="Higgins H."/>
            <person name="Honan T."/>
            <person name="Horn A."/>
            <person name="Houde N."/>
            <person name="Hughes L."/>
            <person name="Hulme W."/>
            <person name="Husby E."/>
            <person name="Iliev I."/>
            <person name="Jaffe D."/>
            <person name="Jones C."/>
            <person name="Kamal M."/>
            <person name="Kamat A."/>
            <person name="Kamvysselis M."/>
            <person name="Karlsson E."/>
            <person name="Kells C."/>
            <person name="Kieu A."/>
            <person name="Kisner P."/>
            <person name="Kodira C."/>
            <person name="Kulbokas E."/>
            <person name="Labutti K."/>
            <person name="Lama D."/>
            <person name="Landers T."/>
            <person name="Leger J."/>
            <person name="Levine S."/>
            <person name="Lewis D."/>
            <person name="Lewis T."/>
            <person name="Lindblad-toh K."/>
            <person name="Liu X."/>
            <person name="Lokyitsang T."/>
            <person name="Lokyitsang Y."/>
            <person name="Lucien O."/>
            <person name="Lui A."/>
            <person name="Ma L.J."/>
            <person name="Mabbitt R."/>
            <person name="Macdonald J."/>
            <person name="Maclean C."/>
            <person name="Major J."/>
            <person name="Manning J."/>
            <person name="Marabella R."/>
            <person name="Maru K."/>
            <person name="Matthews C."/>
            <person name="Mauceli E."/>
            <person name="Mccarthy M."/>
            <person name="Mcdonough S."/>
            <person name="Mcghee T."/>
            <person name="Meldrim J."/>
            <person name="Meneus L."/>
            <person name="Mesirov J."/>
            <person name="Mihalev A."/>
            <person name="Mihova T."/>
            <person name="Mikkelsen T."/>
            <person name="Mlenga V."/>
            <person name="Moru K."/>
            <person name="Mozes J."/>
            <person name="Mulrain L."/>
            <person name="Munson G."/>
            <person name="Naylor J."/>
            <person name="Newes C."/>
            <person name="Nguyen C."/>
            <person name="Nguyen N."/>
            <person name="Nguyen T."/>
            <person name="Nicol R."/>
            <person name="Nielsen C."/>
            <person name="Nizzari M."/>
            <person name="Norbu C."/>
            <person name="Norbu N."/>
            <person name="O'donnell P."/>
            <person name="Okoawo O."/>
            <person name="O'leary S."/>
            <person name="Omotosho B."/>
            <person name="O'neill K."/>
            <person name="Osman S."/>
            <person name="Parker S."/>
            <person name="Perrin D."/>
            <person name="Phunkhang P."/>
            <person name="Piqani B."/>
            <person name="Purcell S."/>
            <person name="Rachupka T."/>
            <person name="Ramasamy U."/>
            <person name="Rameau R."/>
            <person name="Ray V."/>
            <person name="Raymond C."/>
            <person name="Retta R."/>
            <person name="Richardson S."/>
            <person name="Rise C."/>
            <person name="Rodriguez J."/>
            <person name="Rogers J."/>
            <person name="Rogov P."/>
            <person name="Rutman M."/>
            <person name="Schupbach R."/>
            <person name="Seaman C."/>
            <person name="Settipalli S."/>
            <person name="Sharpe T."/>
            <person name="Sheridan J."/>
            <person name="Sherpa N."/>
            <person name="Shi J."/>
            <person name="Smirnov S."/>
            <person name="Smith C."/>
            <person name="Sougnez C."/>
            <person name="Spencer B."/>
            <person name="Stalker J."/>
            <person name="Stange-thomann N."/>
            <person name="Stavropoulos S."/>
            <person name="Stetson K."/>
            <person name="Stone C."/>
            <person name="Stone S."/>
            <person name="Stubbs M."/>
            <person name="Talamas J."/>
            <person name="Tchuinga P."/>
            <person name="Tenzing P."/>
            <person name="Tesfaye S."/>
            <person name="Theodore J."/>
            <person name="Thoulutsang Y."/>
            <person name="Topham K."/>
            <person name="Towey S."/>
            <person name="Tsamla T."/>
            <person name="Tsomo N."/>
            <person name="Vallee D."/>
            <person name="Vassiliev H."/>
            <person name="Venkataraman V."/>
            <person name="Vinson J."/>
            <person name="Vo A."/>
            <person name="Wade C."/>
            <person name="Wang S."/>
            <person name="Wangchuk T."/>
            <person name="Wangdi T."/>
            <person name="Whittaker C."/>
            <person name="Wilkinson J."/>
            <person name="Wu Y."/>
            <person name="Wyman D."/>
            <person name="Yadav S."/>
            <person name="Yang S."/>
            <person name="Yang X."/>
            <person name="Yeager S."/>
            <person name="Yee E."/>
            <person name="Young G."/>
            <person name="Zainoun J."/>
            <person name="Zembeck L."/>
            <person name="Zimmer A."/>
            <person name="Zody M."/>
            <person name="Lander E."/>
        </authorList>
    </citation>
    <scope>NUCLEOTIDE SEQUENCE [LARGE SCALE GENOMIC DNA]</scope>
</reference>
<dbReference type="Ensembl" id="ENSCSAVT00000013785.1">
    <property type="protein sequence ID" value="ENSCSAVP00000013628.1"/>
    <property type="gene ID" value="ENSCSAVG00000007988.1"/>
</dbReference>
<sequence length="141" mass="16234">MDDKELLLQDFDLDKITTGDTIAPQSPGVTNLIDFDQLTPITRILQARKKDDVYTNESPGFSPNISPAVNLRVQHKVRELELKVVSLRKDNEILQNEVQNKETLEHSQELAEQANKQLEQKLAKLRKDLNEQRIINDEMMV</sequence>
<dbReference type="GeneTree" id="ENSGT00390000010288"/>
<accession>H2Z7R6</accession>
<protein>
    <submittedName>
        <fullName evidence="2">Uncharacterized protein</fullName>
    </submittedName>
</protein>
<organism evidence="2 3">
    <name type="scientific">Ciona savignyi</name>
    <name type="common">Pacific transparent sea squirt</name>
    <dbReference type="NCBI Taxonomy" id="51511"/>
    <lineage>
        <taxon>Eukaryota</taxon>
        <taxon>Metazoa</taxon>
        <taxon>Chordata</taxon>
        <taxon>Tunicata</taxon>
        <taxon>Ascidiacea</taxon>
        <taxon>Phlebobranchia</taxon>
        <taxon>Cionidae</taxon>
        <taxon>Ciona</taxon>
    </lineage>
</organism>
<dbReference type="OMA" id="IINDEMM"/>
<name>H2Z7R6_CIOSA</name>
<dbReference type="AlphaFoldDB" id="H2Z7R6"/>
<keyword evidence="1" id="KW-0175">Coiled coil</keyword>
<evidence type="ECO:0000256" key="1">
    <source>
        <dbReference type="SAM" id="Coils"/>
    </source>
</evidence>
<evidence type="ECO:0000313" key="3">
    <source>
        <dbReference type="Proteomes" id="UP000007875"/>
    </source>
</evidence>
<dbReference type="HOGENOM" id="CLU_1829675_0_0_1"/>
<dbReference type="InParanoid" id="H2Z7R6"/>
<reference evidence="2" key="2">
    <citation type="submission" date="2025-08" db="UniProtKB">
        <authorList>
            <consortium name="Ensembl"/>
        </authorList>
    </citation>
    <scope>IDENTIFICATION</scope>
</reference>
<evidence type="ECO:0000313" key="2">
    <source>
        <dbReference type="Ensembl" id="ENSCSAVP00000013628.1"/>
    </source>
</evidence>
<keyword evidence="3" id="KW-1185">Reference proteome</keyword>